<evidence type="ECO:0000256" key="2">
    <source>
        <dbReference type="ARBA" id="ARBA00022723"/>
    </source>
</evidence>
<evidence type="ECO:0000259" key="4">
    <source>
        <dbReference type="PROSITE" id="PS51891"/>
    </source>
</evidence>
<dbReference type="AlphaFoldDB" id="A0A9D4TTI1"/>
<comment type="similarity">
    <text evidence="1">Belongs to the Gfa family.</text>
</comment>
<organism evidence="5 6">
    <name type="scientific">Chlorella vulgaris</name>
    <name type="common">Green alga</name>
    <dbReference type="NCBI Taxonomy" id="3077"/>
    <lineage>
        <taxon>Eukaryota</taxon>
        <taxon>Viridiplantae</taxon>
        <taxon>Chlorophyta</taxon>
        <taxon>core chlorophytes</taxon>
        <taxon>Trebouxiophyceae</taxon>
        <taxon>Chlorellales</taxon>
        <taxon>Chlorellaceae</taxon>
        <taxon>Chlorella clade</taxon>
        <taxon>Chlorella</taxon>
    </lineage>
</organism>
<keyword evidence="6" id="KW-1185">Reference proteome</keyword>
<dbReference type="Gene3D" id="2.170.150.70">
    <property type="match status" value="1"/>
</dbReference>
<dbReference type="InterPro" id="IPR006913">
    <property type="entry name" value="CENP-V/GFA"/>
</dbReference>
<evidence type="ECO:0000313" key="5">
    <source>
        <dbReference type="EMBL" id="KAI3434397.1"/>
    </source>
</evidence>
<dbReference type="GO" id="GO:0046872">
    <property type="term" value="F:metal ion binding"/>
    <property type="evidence" value="ECO:0007669"/>
    <property type="project" value="UniProtKB-KW"/>
</dbReference>
<protein>
    <recommendedName>
        <fullName evidence="4">CENP-V/GFA domain-containing protein</fullName>
    </recommendedName>
</protein>
<dbReference type="EMBL" id="SIDB01000003">
    <property type="protein sequence ID" value="KAI3434397.1"/>
    <property type="molecule type" value="Genomic_DNA"/>
</dbReference>
<dbReference type="PANTHER" id="PTHR28620:SF1">
    <property type="entry name" value="CENP-V_GFA DOMAIN-CONTAINING PROTEIN"/>
    <property type="match status" value="1"/>
</dbReference>
<accession>A0A9D4TTI1</accession>
<dbReference type="Pfam" id="PF04828">
    <property type="entry name" value="GFA"/>
    <property type="match status" value="1"/>
</dbReference>
<dbReference type="InterPro" id="IPR011057">
    <property type="entry name" value="Mss4-like_sf"/>
</dbReference>
<name>A0A9D4TTI1_CHLVU</name>
<dbReference type="InterPro" id="IPR052355">
    <property type="entry name" value="CENP-V-like"/>
</dbReference>
<evidence type="ECO:0000256" key="3">
    <source>
        <dbReference type="ARBA" id="ARBA00022833"/>
    </source>
</evidence>
<dbReference type="PROSITE" id="PS51891">
    <property type="entry name" value="CENP_V_GFA"/>
    <property type="match status" value="1"/>
</dbReference>
<sequence length="131" mass="14409">MALVTHQGQCHCGVVRFEFDEEAHLVAWDCDCSICSMKRNTRIIIPASRFRLLQGQDALSCYQFGTKTAQHLFCKTCGICPFYRPRSKPDGYAVTLHCITSPTVAGMEVKQIGGSEWEAAMAASGTDGSVR</sequence>
<evidence type="ECO:0000256" key="1">
    <source>
        <dbReference type="ARBA" id="ARBA00005495"/>
    </source>
</evidence>
<reference evidence="5" key="1">
    <citation type="journal article" date="2019" name="Plant J.">
        <title>Chlorella vulgaris genome assembly and annotation reveals the molecular basis for metabolic acclimation to high light conditions.</title>
        <authorList>
            <person name="Cecchin M."/>
            <person name="Marcolungo L."/>
            <person name="Rossato M."/>
            <person name="Girolomoni L."/>
            <person name="Cosentino E."/>
            <person name="Cuine S."/>
            <person name="Li-Beisson Y."/>
            <person name="Delledonne M."/>
            <person name="Ballottari M."/>
        </authorList>
    </citation>
    <scope>NUCLEOTIDE SEQUENCE</scope>
    <source>
        <strain evidence="5">211/11P</strain>
    </source>
</reference>
<dbReference type="GO" id="GO:0016846">
    <property type="term" value="F:carbon-sulfur lyase activity"/>
    <property type="evidence" value="ECO:0007669"/>
    <property type="project" value="InterPro"/>
</dbReference>
<comment type="caution">
    <text evidence="5">The sequence shown here is derived from an EMBL/GenBank/DDBJ whole genome shotgun (WGS) entry which is preliminary data.</text>
</comment>
<gene>
    <name evidence="5" type="ORF">D9Q98_002475</name>
</gene>
<feature type="domain" description="CENP-V/GFA" evidence="4">
    <location>
        <begin position="6"/>
        <end position="118"/>
    </location>
</feature>
<dbReference type="SUPFAM" id="SSF51316">
    <property type="entry name" value="Mss4-like"/>
    <property type="match status" value="1"/>
</dbReference>
<evidence type="ECO:0000313" key="6">
    <source>
        <dbReference type="Proteomes" id="UP001055712"/>
    </source>
</evidence>
<keyword evidence="2" id="KW-0479">Metal-binding</keyword>
<dbReference type="OrthoDB" id="2993351at2759"/>
<keyword evidence="3" id="KW-0862">Zinc</keyword>
<dbReference type="Proteomes" id="UP001055712">
    <property type="component" value="Unassembled WGS sequence"/>
</dbReference>
<reference evidence="5" key="2">
    <citation type="submission" date="2020-11" db="EMBL/GenBank/DDBJ databases">
        <authorList>
            <person name="Cecchin M."/>
            <person name="Marcolungo L."/>
            <person name="Rossato M."/>
            <person name="Girolomoni L."/>
            <person name="Cosentino E."/>
            <person name="Cuine S."/>
            <person name="Li-Beisson Y."/>
            <person name="Delledonne M."/>
            <person name="Ballottari M."/>
        </authorList>
    </citation>
    <scope>NUCLEOTIDE SEQUENCE</scope>
    <source>
        <strain evidence="5">211/11P</strain>
        <tissue evidence="5">Whole cell</tissue>
    </source>
</reference>
<proteinExistence type="inferred from homology"/>
<dbReference type="PANTHER" id="PTHR28620">
    <property type="entry name" value="CENTROMERE PROTEIN V"/>
    <property type="match status" value="1"/>
</dbReference>